<keyword evidence="1" id="KW-0812">Transmembrane</keyword>
<organism evidence="2 3">
    <name type="scientific">Campylobacter iguaniorum</name>
    <dbReference type="NCBI Taxonomy" id="1244531"/>
    <lineage>
        <taxon>Bacteria</taxon>
        <taxon>Pseudomonadati</taxon>
        <taxon>Campylobacterota</taxon>
        <taxon>Epsilonproteobacteria</taxon>
        <taxon>Campylobacterales</taxon>
        <taxon>Campylobacteraceae</taxon>
        <taxon>Campylobacter</taxon>
    </lineage>
</organism>
<gene>
    <name evidence="2" type="ORF">CIG1485E_0711</name>
</gene>
<dbReference type="OrthoDB" id="5363191at2"/>
<evidence type="ECO:0000313" key="3">
    <source>
        <dbReference type="Proteomes" id="UP000028486"/>
    </source>
</evidence>
<feature type="transmembrane region" description="Helical" evidence="1">
    <location>
        <begin position="28"/>
        <end position="46"/>
    </location>
</feature>
<dbReference type="EMBL" id="CP009043">
    <property type="protein sequence ID" value="AII14557.1"/>
    <property type="molecule type" value="Genomic_DNA"/>
</dbReference>
<dbReference type="RefSeq" id="WP_038453762.1">
    <property type="nucleotide sequence ID" value="NZ_CP009043.1"/>
</dbReference>
<reference evidence="3" key="1">
    <citation type="journal article" date="2014" name="Genome Announc.">
        <title>Complete Genome Sequence of Campylobacter iguaniorum Strain 1485ET, Isolated from a Bearded Dragon (Pogona vitticeps).</title>
        <authorList>
            <person name="Gilbert M.J."/>
            <person name="Miller W.G."/>
            <person name="Yee E."/>
            <person name="Kik M."/>
            <person name="Wagenaar J.A."/>
            <person name="Duim B."/>
        </authorList>
    </citation>
    <scope>NUCLEOTIDE SEQUENCE [LARGE SCALE GENOMIC DNA]</scope>
    <source>
        <strain evidence="3">1485E</strain>
    </source>
</reference>
<keyword evidence="3" id="KW-1185">Reference proteome</keyword>
<keyword evidence="1" id="KW-1133">Transmembrane helix</keyword>
<name>A0A076FAP6_9BACT</name>
<evidence type="ECO:0000256" key="1">
    <source>
        <dbReference type="SAM" id="Phobius"/>
    </source>
</evidence>
<dbReference type="HOGENOM" id="CLU_168822_1_0_7"/>
<protein>
    <submittedName>
        <fullName evidence="2">Hypothetical membrane protein</fullName>
    </submittedName>
</protein>
<evidence type="ECO:0000313" key="2">
    <source>
        <dbReference type="EMBL" id="AII14557.1"/>
    </source>
</evidence>
<dbReference type="PATRIC" id="fig|1244531.5.peg.708"/>
<accession>A0A076FAP6</accession>
<dbReference type="STRING" id="1244531.CIG2463D_0712"/>
<proteinExistence type="predicted"/>
<dbReference type="eggNOG" id="ENOG5030CIJ">
    <property type="taxonomic scope" value="Bacteria"/>
</dbReference>
<sequence length="113" mass="12855">MRIVLFLVLILFILILFAAGSQRLNLKSRILILICGIALFLVAFFYNESVQNKEENINKIVEEFTQGKTVKCGEFEVDKKHFNYEFGTGSFVAKSGFESLNSVIIPVEKCIEK</sequence>
<dbReference type="AlphaFoldDB" id="A0A076FAP6"/>
<dbReference type="KEGG" id="caj:CIG1485E_0711"/>
<keyword evidence="1" id="KW-0472">Membrane</keyword>
<dbReference type="Proteomes" id="UP000028486">
    <property type="component" value="Chromosome"/>
</dbReference>